<gene>
    <name evidence="1" type="ORF">K3G42_029442</name>
</gene>
<proteinExistence type="predicted"/>
<dbReference type="EMBL" id="CM037614">
    <property type="protein sequence ID" value="KAH8017420.1"/>
    <property type="molecule type" value="Genomic_DNA"/>
</dbReference>
<accession>A0ACB8GCB7</accession>
<protein>
    <submittedName>
        <fullName evidence="1">Uncharacterized protein</fullName>
    </submittedName>
</protein>
<evidence type="ECO:0000313" key="2">
    <source>
        <dbReference type="Proteomes" id="UP000827872"/>
    </source>
</evidence>
<name>A0ACB8GCB7_9SAUR</name>
<sequence>MRPGKQLCDFKGLCAELPAGGVALSGSPPLGCRLPLSSARRLRSSDPQPGPTAARRLSRGDPCRPPGPSARLFSAAGKVVKPINSAAGVLTSVGLR</sequence>
<evidence type="ECO:0000313" key="1">
    <source>
        <dbReference type="EMBL" id="KAH8017420.1"/>
    </source>
</evidence>
<dbReference type="Proteomes" id="UP000827872">
    <property type="component" value="Linkage Group LG01"/>
</dbReference>
<keyword evidence="2" id="KW-1185">Reference proteome</keyword>
<organism evidence="1 2">
    <name type="scientific">Sphaerodactylus townsendi</name>
    <dbReference type="NCBI Taxonomy" id="933632"/>
    <lineage>
        <taxon>Eukaryota</taxon>
        <taxon>Metazoa</taxon>
        <taxon>Chordata</taxon>
        <taxon>Craniata</taxon>
        <taxon>Vertebrata</taxon>
        <taxon>Euteleostomi</taxon>
        <taxon>Lepidosauria</taxon>
        <taxon>Squamata</taxon>
        <taxon>Bifurcata</taxon>
        <taxon>Gekkota</taxon>
        <taxon>Sphaerodactylidae</taxon>
        <taxon>Sphaerodactylus</taxon>
    </lineage>
</organism>
<comment type="caution">
    <text evidence="1">The sequence shown here is derived from an EMBL/GenBank/DDBJ whole genome shotgun (WGS) entry which is preliminary data.</text>
</comment>
<reference evidence="1" key="1">
    <citation type="submission" date="2021-08" db="EMBL/GenBank/DDBJ databases">
        <title>The first chromosome-level gecko genome reveals the dynamic sex chromosomes of Neotropical dwarf geckos (Sphaerodactylidae: Sphaerodactylus).</title>
        <authorList>
            <person name="Pinto B.J."/>
            <person name="Keating S.E."/>
            <person name="Gamble T."/>
        </authorList>
    </citation>
    <scope>NUCLEOTIDE SEQUENCE</scope>
    <source>
        <strain evidence="1">TG3544</strain>
    </source>
</reference>